<protein>
    <submittedName>
        <fullName evidence="6">Tripartite ATP-independent transporter solute receptor, DctP family</fullName>
    </submittedName>
</protein>
<dbReference type="GO" id="GO:0055085">
    <property type="term" value="P:transmembrane transport"/>
    <property type="evidence" value="ECO:0007669"/>
    <property type="project" value="InterPro"/>
</dbReference>
<accession>A0A1T4N5K5</accession>
<dbReference type="Proteomes" id="UP000190395">
    <property type="component" value="Unassembled WGS sequence"/>
</dbReference>
<dbReference type="NCBIfam" id="NF037995">
    <property type="entry name" value="TRAP_S1"/>
    <property type="match status" value="1"/>
</dbReference>
<proteinExistence type="inferred from homology"/>
<feature type="signal peptide" evidence="5">
    <location>
        <begin position="1"/>
        <end position="18"/>
    </location>
</feature>
<dbReference type="GO" id="GO:0030288">
    <property type="term" value="C:outer membrane-bounded periplasmic space"/>
    <property type="evidence" value="ECO:0007669"/>
    <property type="project" value="InterPro"/>
</dbReference>
<dbReference type="PANTHER" id="PTHR33376">
    <property type="match status" value="1"/>
</dbReference>
<keyword evidence="4 5" id="KW-0732">Signal</keyword>
<dbReference type="InterPro" id="IPR004682">
    <property type="entry name" value="TRAP_DctP"/>
</dbReference>
<organism evidence="6 7">
    <name type="scientific">Treponema berlinense</name>
    <dbReference type="NCBI Taxonomy" id="225004"/>
    <lineage>
        <taxon>Bacteria</taxon>
        <taxon>Pseudomonadati</taxon>
        <taxon>Spirochaetota</taxon>
        <taxon>Spirochaetia</taxon>
        <taxon>Spirochaetales</taxon>
        <taxon>Treponemataceae</taxon>
        <taxon>Treponema</taxon>
    </lineage>
</organism>
<dbReference type="CDD" id="cd13603">
    <property type="entry name" value="PBP2_TRAP_Siap_TeaA_like"/>
    <property type="match status" value="1"/>
</dbReference>
<dbReference type="Pfam" id="PF03480">
    <property type="entry name" value="DctP"/>
    <property type="match status" value="1"/>
</dbReference>
<dbReference type="AlphaFoldDB" id="A0A1T4N5K5"/>
<dbReference type="PANTHER" id="PTHR33376:SF4">
    <property type="entry name" value="SIALIC ACID-BINDING PERIPLASMIC PROTEIN SIAP"/>
    <property type="match status" value="1"/>
</dbReference>
<dbReference type="EMBL" id="FUXC01000005">
    <property type="protein sequence ID" value="SJZ74630.1"/>
    <property type="molecule type" value="Genomic_DNA"/>
</dbReference>
<gene>
    <name evidence="6" type="ORF">SAMN02745152_01124</name>
</gene>
<dbReference type="GeneID" id="303367371"/>
<evidence type="ECO:0000313" key="6">
    <source>
        <dbReference type="EMBL" id="SJZ74630.1"/>
    </source>
</evidence>
<evidence type="ECO:0000256" key="1">
    <source>
        <dbReference type="ARBA" id="ARBA00004196"/>
    </source>
</evidence>
<evidence type="ECO:0000256" key="3">
    <source>
        <dbReference type="ARBA" id="ARBA00022448"/>
    </source>
</evidence>
<sequence>MKKTILAALMAGSFIASAFSATVIKLGYSTGSSDPRAVASKLFKEEVEKNSKGSITVELYDSSRLPTIGMKASDTNLIESIINRGPVDMTVSSAGNFGIYATNVGVSALPFLFTDFDKAWKFMDSDIVKGVNKELESSNIVVLAHYDNGFRCVTTTSRQVTKVADMKGLKIRTPANQIVMETMTALGARPEPLDFGKLPAALKAGQFDSQENPIPVIYNNKLYQVQKYLAITNHSYDAMPLVIKKDVWNKLSAAEKKVVQDAAIKAQNLNRTLVKDQTNSLVASLKKEGMVVTRPDLGEFKKATQSVFEIFSEIYGKDLMDKVIAFTK</sequence>
<comment type="similarity">
    <text evidence="2">Belongs to the bacterial solute-binding protein 7 family.</text>
</comment>
<keyword evidence="6" id="KW-0675">Receptor</keyword>
<dbReference type="InterPro" id="IPR018389">
    <property type="entry name" value="DctP_fam"/>
</dbReference>
<feature type="chain" id="PRO_5012526953" evidence="5">
    <location>
        <begin position="19"/>
        <end position="328"/>
    </location>
</feature>
<dbReference type="InterPro" id="IPR038404">
    <property type="entry name" value="TRAP_DctP_sf"/>
</dbReference>
<dbReference type="STRING" id="225004.SAMN02745152_01124"/>
<name>A0A1T4N5K5_9SPIR</name>
<dbReference type="Gene3D" id="3.40.190.170">
    <property type="entry name" value="Bacterial extracellular solute-binding protein, family 7"/>
    <property type="match status" value="1"/>
</dbReference>
<evidence type="ECO:0000256" key="2">
    <source>
        <dbReference type="ARBA" id="ARBA00009023"/>
    </source>
</evidence>
<keyword evidence="3" id="KW-0813">Transport</keyword>
<evidence type="ECO:0000256" key="4">
    <source>
        <dbReference type="ARBA" id="ARBA00022729"/>
    </source>
</evidence>
<evidence type="ECO:0000256" key="5">
    <source>
        <dbReference type="SAM" id="SignalP"/>
    </source>
</evidence>
<keyword evidence="7" id="KW-1185">Reference proteome</keyword>
<comment type="subcellular location">
    <subcellularLocation>
        <location evidence="1">Cell envelope</location>
    </subcellularLocation>
</comment>
<dbReference type="RefSeq" id="WP_078930875.1">
    <property type="nucleotide sequence ID" value="NZ_CAMCOW010000072.1"/>
</dbReference>
<dbReference type="NCBIfam" id="TIGR00787">
    <property type="entry name" value="dctP"/>
    <property type="match status" value="1"/>
</dbReference>
<dbReference type="PIRSF" id="PIRSF006470">
    <property type="entry name" value="DctB"/>
    <property type="match status" value="1"/>
</dbReference>
<evidence type="ECO:0000313" key="7">
    <source>
        <dbReference type="Proteomes" id="UP000190395"/>
    </source>
</evidence>
<reference evidence="6 7" key="1">
    <citation type="submission" date="2017-02" db="EMBL/GenBank/DDBJ databases">
        <authorList>
            <person name="Peterson S.W."/>
        </authorList>
    </citation>
    <scope>NUCLEOTIDE SEQUENCE [LARGE SCALE GENOMIC DNA]</scope>
    <source>
        <strain evidence="6 7">ATCC BAA-909</strain>
    </source>
</reference>
<dbReference type="OrthoDB" id="89872at2"/>